<evidence type="ECO:0000256" key="1">
    <source>
        <dbReference type="ARBA" id="ARBA00006192"/>
    </source>
</evidence>
<feature type="repeat" description="PPR" evidence="5">
    <location>
        <begin position="542"/>
        <end position="576"/>
    </location>
</feature>
<evidence type="ECO:0000259" key="6">
    <source>
        <dbReference type="Pfam" id="PF17177"/>
    </source>
</evidence>
<comment type="caution">
    <text evidence="7">The sequence shown here is derived from an EMBL/GenBank/DDBJ whole genome shotgun (WGS) entry which is preliminary data.</text>
</comment>
<dbReference type="OrthoDB" id="407658at2759"/>
<evidence type="ECO:0000313" key="8">
    <source>
        <dbReference type="Proteomes" id="UP000253551"/>
    </source>
</evidence>
<dbReference type="Gene3D" id="1.25.40.10">
    <property type="entry name" value="Tetratricopeptide repeat domain"/>
    <property type="match status" value="4"/>
</dbReference>
<feature type="domain" description="PROP1-like PPR" evidence="6">
    <location>
        <begin position="300"/>
        <end position="416"/>
    </location>
</feature>
<comment type="similarity">
    <text evidence="1">Belongs to the CCM1 family.</text>
</comment>
<dbReference type="Proteomes" id="UP000253551">
    <property type="component" value="Unassembled WGS sequence"/>
</dbReference>
<evidence type="ECO:0000256" key="2">
    <source>
        <dbReference type="ARBA" id="ARBA00022737"/>
    </source>
</evidence>
<feature type="repeat" description="PPR" evidence="5">
    <location>
        <begin position="333"/>
        <end position="369"/>
    </location>
</feature>
<dbReference type="InterPro" id="IPR033443">
    <property type="entry name" value="PROP1-like_PPR_dom"/>
</dbReference>
<feature type="repeat" description="PPR" evidence="5">
    <location>
        <begin position="370"/>
        <end position="404"/>
    </location>
</feature>
<name>A0A367KY04_RHIST</name>
<comment type="subunit">
    <text evidence="4">Binds to mitochondrial small subunit 15S rRNA.</text>
</comment>
<evidence type="ECO:0000256" key="3">
    <source>
        <dbReference type="ARBA" id="ARBA00044493"/>
    </source>
</evidence>
<proteinExistence type="inferred from homology"/>
<dbReference type="InterPro" id="IPR002885">
    <property type="entry name" value="PPR_rpt"/>
</dbReference>
<sequence>MSSGESSTVPRIKTALKQEGYVFTEGLDYWERYEELRQKNPSAITADDYIKTSLFVQRKSRSHTLLVFRLQSILRDVNTQMQSNPKLQGSFLKICNMLMYTYIRNNRLRDAKSVFDGLLGTGIWKDYPEIHVVSVTTLLNGIRELGTRADVHATMNKLNESKQMPNNERIYVTAIYALSSFGDIKGCERLYLEMKKKGLAMEEPSFRAMVSVYSGKNNSEGILEILNEMKEKQLKPSVATYAMALKTLNGGNYAKEREEVYQSLLNSGEDLNVSVFLAMGLNSVQGLNTLIEMNRIPSTRDYNAALSHLLRNNQAEDAIEMYQGMIERGAEKDQYTYGIIMDAMLKAKGQLASTVFDLYEEMKLQDIKPDNAIYTSLLSACTKEKNIQMAISYLQEMSNFNIRPNLINCNAFLSVLAVSNDKSYKIRTIRDIWIQMRRWGIQADTRSYNIYFSACSNTMQQLRNQGKAFYDEPEEDELGQPKMGPCRYMLMSYRAMKEENNPLAQPDFATYTILVKTFSTFGFIRLAMQIYEDSKVSRIKLDVSVYNEIMKGLEKGGKMSDIMSIWYDMKMHGVLPDNKSYEIVLEACEKLGLNESLSAIRNQRKGEFDRLWKLTQKKIKQDDLNK</sequence>
<dbReference type="PANTHER" id="PTHR47447:SF17">
    <property type="entry name" value="OS12G0638900 PROTEIN"/>
    <property type="match status" value="1"/>
</dbReference>
<feature type="repeat" description="PPR" evidence="5">
    <location>
        <begin position="167"/>
        <end position="201"/>
    </location>
</feature>
<dbReference type="EMBL" id="PJQM01000049">
    <property type="protein sequence ID" value="RCI06990.1"/>
    <property type="molecule type" value="Genomic_DNA"/>
</dbReference>
<reference evidence="7 8" key="1">
    <citation type="journal article" date="2018" name="G3 (Bethesda)">
        <title>Phylogenetic and Phylogenomic Definition of Rhizopus Species.</title>
        <authorList>
            <person name="Gryganskyi A.P."/>
            <person name="Golan J."/>
            <person name="Dolatabadi S."/>
            <person name="Mondo S."/>
            <person name="Robb S."/>
            <person name="Idnurm A."/>
            <person name="Muszewska A."/>
            <person name="Steczkiewicz K."/>
            <person name="Masonjones S."/>
            <person name="Liao H.L."/>
            <person name="Gajdeczka M.T."/>
            <person name="Anike F."/>
            <person name="Vuek A."/>
            <person name="Anishchenko I.M."/>
            <person name="Voigt K."/>
            <person name="de Hoog G.S."/>
            <person name="Smith M.E."/>
            <person name="Heitman J."/>
            <person name="Vilgalys R."/>
            <person name="Stajich J.E."/>
        </authorList>
    </citation>
    <scope>NUCLEOTIDE SEQUENCE [LARGE SCALE GENOMIC DNA]</scope>
    <source>
        <strain evidence="7 8">LSU 92-RS-03</strain>
    </source>
</reference>
<gene>
    <name evidence="7" type="ORF">CU098_011495</name>
</gene>
<dbReference type="Pfam" id="PF13041">
    <property type="entry name" value="PPR_2"/>
    <property type="match status" value="1"/>
</dbReference>
<dbReference type="Pfam" id="PF17177">
    <property type="entry name" value="PPR_long"/>
    <property type="match status" value="1"/>
</dbReference>
<dbReference type="AlphaFoldDB" id="A0A367KY04"/>
<dbReference type="InterPro" id="IPR011990">
    <property type="entry name" value="TPR-like_helical_dom_sf"/>
</dbReference>
<protein>
    <recommendedName>
        <fullName evidence="6">PROP1-like PPR domain-containing protein</fullName>
    </recommendedName>
</protein>
<dbReference type="PROSITE" id="PS51375">
    <property type="entry name" value="PPR"/>
    <property type="match status" value="6"/>
</dbReference>
<evidence type="ECO:0000256" key="4">
    <source>
        <dbReference type="ARBA" id="ARBA00044511"/>
    </source>
</evidence>
<organism evidence="7 8">
    <name type="scientific">Rhizopus stolonifer</name>
    <name type="common">Rhizopus nigricans</name>
    <dbReference type="NCBI Taxonomy" id="4846"/>
    <lineage>
        <taxon>Eukaryota</taxon>
        <taxon>Fungi</taxon>
        <taxon>Fungi incertae sedis</taxon>
        <taxon>Mucoromycota</taxon>
        <taxon>Mucoromycotina</taxon>
        <taxon>Mucoromycetes</taxon>
        <taxon>Mucorales</taxon>
        <taxon>Mucorineae</taxon>
        <taxon>Rhizopodaceae</taxon>
        <taxon>Rhizopus</taxon>
    </lineage>
</organism>
<feature type="repeat" description="PPR" evidence="5">
    <location>
        <begin position="298"/>
        <end position="332"/>
    </location>
</feature>
<feature type="repeat" description="PPR" evidence="5">
    <location>
        <begin position="202"/>
        <end position="236"/>
    </location>
</feature>
<accession>A0A367KY04</accession>
<keyword evidence="2" id="KW-0677">Repeat</keyword>
<comment type="function">
    <text evidence="3">Regulates mitochondrial small subunit maturation by controlling 15S rRNA 5'-end processing. Localizes to the 5' precursor of the 15S rRNA in a position that is subsequently occupied by mS47 in the mature yeast mtSSU. Uses structure and sequence-specific RNA recognition, binding to a single-stranded region of the precursor and specifically recognizing bases -6 to -1. The exchange of Ccm1 for mS47 is coupled to the irreversible removal of precursor rRNA that is accompanied by conformational changes of the mitoribosomal proteins uS5m and mS26. These conformational changes signal completion of 5'-end rRNA processing through protection of the mature 5'-end of the 15S rRNA and stabilization of mS47. The removal of the 5' precursor together with the dissociation of Ccm1 may be catalyzed by the 5'-3' exoribonuclease Pet127. Involved in the specific removal of group I introns in mitochondrial encoded transcripts.</text>
</comment>
<dbReference type="STRING" id="4846.A0A367KY04"/>
<dbReference type="NCBIfam" id="TIGR00756">
    <property type="entry name" value="PPR"/>
    <property type="match status" value="3"/>
</dbReference>
<dbReference type="PANTHER" id="PTHR47447">
    <property type="entry name" value="OS03G0856100 PROTEIN"/>
    <property type="match status" value="1"/>
</dbReference>
<evidence type="ECO:0000313" key="7">
    <source>
        <dbReference type="EMBL" id="RCI06990.1"/>
    </source>
</evidence>
<evidence type="ECO:0000256" key="5">
    <source>
        <dbReference type="PROSITE-ProRule" id="PRU00708"/>
    </source>
</evidence>
<dbReference type="Pfam" id="PF13812">
    <property type="entry name" value="PPR_3"/>
    <property type="match status" value="1"/>
</dbReference>
<keyword evidence="8" id="KW-1185">Reference proteome</keyword>